<dbReference type="Pfam" id="PF01261">
    <property type="entry name" value="AP_endonuc_2"/>
    <property type="match status" value="1"/>
</dbReference>
<dbReference type="GO" id="GO:0003677">
    <property type="term" value="F:DNA binding"/>
    <property type="evidence" value="ECO:0007669"/>
    <property type="project" value="InterPro"/>
</dbReference>
<dbReference type="InterPro" id="IPR036237">
    <property type="entry name" value="Xyl_isomerase-like_sf"/>
</dbReference>
<comment type="caution">
    <text evidence="2">The sequence shown here is derived from an EMBL/GenBank/DDBJ whole genome shotgun (WGS) entry which is preliminary data.</text>
</comment>
<gene>
    <name evidence="2" type="ORF">HZA61_16945</name>
</gene>
<dbReference type="GO" id="GO:0003906">
    <property type="term" value="F:DNA-(apurinic or apyrimidinic site) endonuclease activity"/>
    <property type="evidence" value="ECO:0007669"/>
    <property type="project" value="TreeGrafter"/>
</dbReference>
<reference evidence="2" key="1">
    <citation type="submission" date="2020-07" db="EMBL/GenBank/DDBJ databases">
        <title>Huge and variable diversity of episymbiotic CPR bacteria and DPANN archaea in groundwater ecosystems.</title>
        <authorList>
            <person name="He C.Y."/>
            <person name="Keren R."/>
            <person name="Whittaker M."/>
            <person name="Farag I.F."/>
            <person name="Doudna J."/>
            <person name="Cate J.H.D."/>
            <person name="Banfield J.F."/>
        </authorList>
    </citation>
    <scope>NUCLEOTIDE SEQUENCE</scope>
    <source>
        <strain evidence="2">NC_groundwater_1813_Pr3_B-0.1um_71_17</strain>
    </source>
</reference>
<protein>
    <submittedName>
        <fullName evidence="2">TIM barrel protein</fullName>
    </submittedName>
</protein>
<name>A0A933W9Z8_UNCEI</name>
<organism evidence="2 3">
    <name type="scientific">Eiseniibacteriota bacterium</name>
    <dbReference type="NCBI Taxonomy" id="2212470"/>
    <lineage>
        <taxon>Bacteria</taxon>
        <taxon>Candidatus Eiseniibacteriota</taxon>
    </lineage>
</organism>
<dbReference type="Proteomes" id="UP000696931">
    <property type="component" value="Unassembled WGS sequence"/>
</dbReference>
<proteinExistence type="predicted"/>
<dbReference type="EMBL" id="JACRIW010000121">
    <property type="protein sequence ID" value="MBI5171177.1"/>
    <property type="molecule type" value="Genomic_DNA"/>
</dbReference>
<evidence type="ECO:0000313" key="3">
    <source>
        <dbReference type="Proteomes" id="UP000696931"/>
    </source>
</evidence>
<dbReference type="PANTHER" id="PTHR21445:SF0">
    <property type="entry name" value="APURINIC-APYRIMIDINIC ENDONUCLEASE"/>
    <property type="match status" value="1"/>
</dbReference>
<dbReference type="InterPro" id="IPR013022">
    <property type="entry name" value="Xyl_isomerase-like_TIM-brl"/>
</dbReference>
<dbReference type="GO" id="GO:0008270">
    <property type="term" value="F:zinc ion binding"/>
    <property type="evidence" value="ECO:0007669"/>
    <property type="project" value="InterPro"/>
</dbReference>
<feature type="domain" description="Xylose isomerase-like TIM barrel" evidence="1">
    <location>
        <begin position="22"/>
        <end position="265"/>
    </location>
</feature>
<dbReference type="GO" id="GO:0008081">
    <property type="term" value="F:phosphoric diester hydrolase activity"/>
    <property type="evidence" value="ECO:0007669"/>
    <property type="project" value="TreeGrafter"/>
</dbReference>
<dbReference type="InterPro" id="IPR001719">
    <property type="entry name" value="AP_endonuc_2"/>
</dbReference>
<dbReference type="SMART" id="SM00518">
    <property type="entry name" value="AP2Ec"/>
    <property type="match status" value="1"/>
</dbReference>
<accession>A0A933W9Z8</accession>
<dbReference type="AlphaFoldDB" id="A0A933W9Z8"/>
<evidence type="ECO:0000313" key="2">
    <source>
        <dbReference type="EMBL" id="MBI5171177.1"/>
    </source>
</evidence>
<dbReference type="PANTHER" id="PTHR21445">
    <property type="entry name" value="ENDONUCLEASE IV ENDODEOXYRIBONUCLEASE IV"/>
    <property type="match status" value="1"/>
</dbReference>
<evidence type="ECO:0000259" key="1">
    <source>
        <dbReference type="Pfam" id="PF01261"/>
    </source>
</evidence>
<dbReference type="GO" id="GO:0006284">
    <property type="term" value="P:base-excision repair"/>
    <property type="evidence" value="ECO:0007669"/>
    <property type="project" value="TreeGrafter"/>
</dbReference>
<sequence>MLRFGTSGIPRSSARPGTVHGIRRARELGLDHLEMAWVNGVKMSDESADAIREAAREHDLTLTAHAPYYVNLCGAEDVVERSLARLVETGRLGARCGAQSFCFHAGFYGQQSHEEAGDKILEGLRAVTKGLKKLKAGIDVRTELTGKPTQAGSLEEVIAWAAAVPGVHPCIDFSHRYARDAGQHNDYEDFAATLTAIEHTLGRAALDRLHVHISGIQYGPKGEKRHEPLVETAFRWKELLRALKDLNVSGWVVSESPAMEDDALLLQKTYRRLK</sequence>
<dbReference type="SUPFAM" id="SSF51658">
    <property type="entry name" value="Xylose isomerase-like"/>
    <property type="match status" value="1"/>
</dbReference>
<dbReference type="Gene3D" id="3.20.20.150">
    <property type="entry name" value="Divalent-metal-dependent TIM barrel enzymes"/>
    <property type="match status" value="1"/>
</dbReference>